<evidence type="ECO:0000256" key="1">
    <source>
        <dbReference type="SAM" id="SignalP"/>
    </source>
</evidence>
<evidence type="ECO:0000313" key="3">
    <source>
        <dbReference type="Proteomes" id="UP000203464"/>
    </source>
</evidence>
<dbReference type="OrthoDB" id="7844652at2"/>
<reference evidence="3" key="1">
    <citation type="submission" date="2017-05" db="EMBL/GenBank/DDBJ databases">
        <authorList>
            <person name="Rodrigo-Torres L."/>
            <person name="Arahal R. D."/>
            <person name="Lucena T."/>
        </authorList>
    </citation>
    <scope>NUCLEOTIDE SEQUENCE [LARGE SCALE GENOMIC DNA]</scope>
    <source>
        <strain evidence="3">CECT 8868</strain>
    </source>
</reference>
<dbReference type="RefSeq" id="WP_093994940.1">
    <property type="nucleotide sequence ID" value="NZ_FXYD01000001.1"/>
</dbReference>
<keyword evidence="3" id="KW-1185">Reference proteome</keyword>
<evidence type="ECO:0000313" key="2">
    <source>
        <dbReference type="EMBL" id="SMX31684.1"/>
    </source>
</evidence>
<proteinExistence type="predicted"/>
<name>A0A238JN94_9RHOB</name>
<dbReference type="AlphaFoldDB" id="A0A238JN94"/>
<feature type="signal peptide" evidence="1">
    <location>
        <begin position="1"/>
        <end position="17"/>
    </location>
</feature>
<feature type="chain" id="PRO_5013167311" evidence="1">
    <location>
        <begin position="18"/>
        <end position="179"/>
    </location>
</feature>
<protein>
    <submittedName>
        <fullName evidence="2">Uncharacterized protein</fullName>
    </submittedName>
</protein>
<dbReference type="EMBL" id="FXYD01000001">
    <property type="protein sequence ID" value="SMX31684.1"/>
    <property type="molecule type" value="Genomic_DNA"/>
</dbReference>
<sequence length="179" mass="19032">MKYAAIALMCLTGAAHAESFCGVTDEGVILSDLSNTLQMGAKWDLTGALTFSQGGEGFTDPLVGIVTLTSLGMISLEVGGSRGDNLFLAPNKGSYDDEDLAKLFTRTGTEWITQEVAESPCNLNEVLQMRGTYDDPNGDLNQVSIVPYSSDHVVMIAEIEALTEGGLAFVTIVGLMTRQ</sequence>
<accession>A0A238JN94</accession>
<dbReference type="Proteomes" id="UP000203464">
    <property type="component" value="Unassembled WGS sequence"/>
</dbReference>
<organism evidence="2 3">
    <name type="scientific">Octadecabacter ascidiaceicola</name>
    <dbReference type="NCBI Taxonomy" id="1655543"/>
    <lineage>
        <taxon>Bacteria</taxon>
        <taxon>Pseudomonadati</taxon>
        <taxon>Pseudomonadota</taxon>
        <taxon>Alphaproteobacteria</taxon>
        <taxon>Rhodobacterales</taxon>
        <taxon>Roseobacteraceae</taxon>
        <taxon>Octadecabacter</taxon>
    </lineage>
</organism>
<gene>
    <name evidence="2" type="ORF">OCA8868_00487</name>
</gene>
<keyword evidence="1" id="KW-0732">Signal</keyword>